<dbReference type="SUPFAM" id="SSF49303">
    <property type="entry name" value="beta-Galactosidase/glucuronidase domain"/>
    <property type="match status" value="1"/>
</dbReference>
<evidence type="ECO:0000259" key="7">
    <source>
        <dbReference type="Pfam" id="PF18565"/>
    </source>
</evidence>
<dbReference type="SUPFAM" id="SSF51445">
    <property type="entry name" value="(Trans)glycosidases"/>
    <property type="match status" value="1"/>
</dbReference>
<keyword evidence="3" id="KW-0326">Glycosidase</keyword>
<dbReference type="Gene3D" id="3.20.20.80">
    <property type="entry name" value="Glycosidases"/>
    <property type="match status" value="1"/>
</dbReference>
<dbReference type="Gene3D" id="2.60.120.260">
    <property type="entry name" value="Galactose-binding domain-like"/>
    <property type="match status" value="1"/>
</dbReference>
<dbReference type="InterPro" id="IPR023232">
    <property type="entry name" value="Glyco_hydro_2_AS"/>
</dbReference>
<evidence type="ECO:0000256" key="1">
    <source>
        <dbReference type="ARBA" id="ARBA00007401"/>
    </source>
</evidence>
<dbReference type="InterPro" id="IPR006103">
    <property type="entry name" value="Glyco_hydro_2_cat"/>
</dbReference>
<evidence type="ECO:0000259" key="6">
    <source>
        <dbReference type="Pfam" id="PF16355"/>
    </source>
</evidence>
<evidence type="ECO:0000259" key="5">
    <source>
        <dbReference type="Pfam" id="PF02836"/>
    </source>
</evidence>
<dbReference type="Pfam" id="PF22666">
    <property type="entry name" value="Glyco_hydro_2_N2"/>
    <property type="match status" value="1"/>
</dbReference>
<feature type="domain" description="Glycoside hydrolase family 2 catalytic" evidence="5">
    <location>
        <begin position="492"/>
        <end position="594"/>
    </location>
</feature>
<feature type="domain" description="Beta-mannosidase-like galactose-binding" evidence="8">
    <location>
        <begin position="181"/>
        <end position="251"/>
    </location>
</feature>
<dbReference type="SUPFAM" id="SSF49785">
    <property type="entry name" value="Galactose-binding domain-like"/>
    <property type="match status" value="1"/>
</dbReference>
<dbReference type="InterPro" id="IPR032311">
    <property type="entry name" value="DUF4982"/>
</dbReference>
<dbReference type="OrthoDB" id="446720at2759"/>
<dbReference type="PANTHER" id="PTHR42732">
    <property type="entry name" value="BETA-GALACTOSIDASE"/>
    <property type="match status" value="1"/>
</dbReference>
<dbReference type="Proteomes" id="UP001165122">
    <property type="component" value="Unassembled WGS sequence"/>
</dbReference>
<keyword evidence="10" id="KW-1185">Reference proteome</keyword>
<dbReference type="Gene3D" id="2.60.40.10">
    <property type="entry name" value="Immunoglobulins"/>
    <property type="match status" value="3"/>
</dbReference>
<dbReference type="InterPro" id="IPR040605">
    <property type="entry name" value="Glyco_hydro2_dom5"/>
</dbReference>
<dbReference type="InterPro" id="IPR017853">
    <property type="entry name" value="GH"/>
</dbReference>
<organism evidence="9 10">
    <name type="scientific">Triparma laevis f. longispina</name>
    <dbReference type="NCBI Taxonomy" id="1714387"/>
    <lineage>
        <taxon>Eukaryota</taxon>
        <taxon>Sar</taxon>
        <taxon>Stramenopiles</taxon>
        <taxon>Ochrophyta</taxon>
        <taxon>Bolidophyceae</taxon>
        <taxon>Parmales</taxon>
        <taxon>Triparmaceae</taxon>
        <taxon>Triparma</taxon>
    </lineage>
</organism>
<evidence type="ECO:0000259" key="8">
    <source>
        <dbReference type="Pfam" id="PF22666"/>
    </source>
</evidence>
<dbReference type="PROSITE" id="PS00608">
    <property type="entry name" value="GLYCOSYL_HYDROL_F2_2"/>
    <property type="match status" value="1"/>
</dbReference>
<reference evidence="10" key="1">
    <citation type="journal article" date="2023" name="Commun. Biol.">
        <title>Genome analysis of Parmales, the sister group of diatoms, reveals the evolutionary specialization of diatoms from phago-mixotrophs to photoautotrophs.</title>
        <authorList>
            <person name="Ban H."/>
            <person name="Sato S."/>
            <person name="Yoshikawa S."/>
            <person name="Yamada K."/>
            <person name="Nakamura Y."/>
            <person name="Ichinomiya M."/>
            <person name="Sato N."/>
            <person name="Blanc-Mathieu R."/>
            <person name="Endo H."/>
            <person name="Kuwata A."/>
            <person name="Ogata H."/>
        </authorList>
    </citation>
    <scope>NUCLEOTIDE SEQUENCE [LARGE SCALE GENOMIC DNA]</scope>
    <source>
        <strain evidence="10">NIES 3700</strain>
    </source>
</reference>
<evidence type="ECO:0008006" key="11">
    <source>
        <dbReference type="Google" id="ProtNLM"/>
    </source>
</evidence>
<dbReference type="GO" id="GO:0005975">
    <property type="term" value="P:carbohydrate metabolic process"/>
    <property type="evidence" value="ECO:0007669"/>
    <property type="project" value="InterPro"/>
</dbReference>
<proteinExistence type="inferred from homology"/>
<sequence length="912" mass="99293">MKLFRPYLLALPLTQGKALFGLNQDWLFQLADAPAPVKCADDAFPIDLSDKQCLGLSPALYAFDADSCGDACCSSSTCSVWQWCNGDDGDDCGDQSCWVGNIEQETDCQDQKGWLGGFQSELPPPPQPADDCDEDVMPECGQSFNDTAWRTLDIPHDFVVEGTVDQDKGDTSHGYLPVGSAWYRKHFTVSGDVKSELSYLQFEGIMGAIEIYLNGKFLISNPARYTPLRLDVTDLLAFGDDTENVLAVHVDGSDNDAWWYDGAGIYRTASIELLDRVHLANCGVYAPALVAGDIVPETEDSPATAKCQVPATVEIECLEDACEGLEYTLEFELTDGEGEVVTSGSVDTTLSGDDAVTTVAMDLGDVGSMKLWSIAHPSLYALKTSLIGSDGEVLDSSSVNFGCRKAIFDADNGFSLNDVPTKILGVANHQDLPGFGTAVPDSLQEHRVKAMQAFGSNAWRTAHNCPTSALLDATDKLGMLVWDENHHNGQTDEAITLVRRDRNHPSIIIWSICNEALCNADGNGNESPASMVAAQEIIDAYHSIDDKMNRPVSSNQNGWNTADTFLDLVGVDYAVETYDNVKDLIHNKPIISSETASSVSDRSEYINDNDAGIVIGYDTEAPSWGSTAEDAWGGVNVKNGQGILTRDFVSGGFTWTGWDYKGEPTPTSWPSVASHFGIVDSAGFWKDRTFWYKSWFDDEPELYLFPHWNWEEGEEVRMWSFSNYKEVELFVNGVSEGRKGMDVYSHVEWNVTFAAGGVEVRGYENVGDEEVAETFKIKTAGKPTKLRATIMDDVGTEGVGVDGLDIAKVKVEVLDANDVVVPVEEDAITVKFGITDNGVVVGTGNGNNFDHDPDVAMERNVYHGKVMAWIKADRKIVGVGEEIVVSVEAEGLEGDKIAVVVVDTKVRGVGEL</sequence>
<dbReference type="InterPro" id="IPR054593">
    <property type="entry name" value="Beta-mannosidase-like_N2"/>
</dbReference>
<comment type="similarity">
    <text evidence="1">Belongs to the glycosyl hydrolase 2 family.</text>
</comment>
<feature type="domain" description="Glycoside hydrolase family 2 catalytic" evidence="5">
    <location>
        <begin position="411"/>
        <end position="489"/>
    </location>
</feature>
<gene>
    <name evidence="9" type="ORF">TrLO_g15126</name>
</gene>
<evidence type="ECO:0000259" key="4">
    <source>
        <dbReference type="Pfam" id="PF00703"/>
    </source>
</evidence>
<dbReference type="AlphaFoldDB" id="A0A9W7CHQ5"/>
<comment type="caution">
    <text evidence="9">The sequence shown here is derived from an EMBL/GenBank/DDBJ whole genome shotgun (WGS) entry which is preliminary data.</text>
</comment>
<dbReference type="InterPro" id="IPR006102">
    <property type="entry name" value="Ig-like_GH2"/>
</dbReference>
<protein>
    <recommendedName>
        <fullName evidence="11">Beta-galactosidase</fullName>
    </recommendedName>
</protein>
<evidence type="ECO:0000313" key="10">
    <source>
        <dbReference type="Proteomes" id="UP001165122"/>
    </source>
</evidence>
<keyword evidence="2" id="KW-0378">Hydrolase</keyword>
<dbReference type="GO" id="GO:0004553">
    <property type="term" value="F:hydrolase activity, hydrolyzing O-glycosyl compounds"/>
    <property type="evidence" value="ECO:0007669"/>
    <property type="project" value="InterPro"/>
</dbReference>
<evidence type="ECO:0000256" key="2">
    <source>
        <dbReference type="ARBA" id="ARBA00022801"/>
    </source>
</evidence>
<dbReference type="PANTHER" id="PTHR42732:SF1">
    <property type="entry name" value="BETA-MANNOSIDASE"/>
    <property type="match status" value="1"/>
</dbReference>
<dbReference type="Pfam" id="PF02836">
    <property type="entry name" value="Glyco_hydro_2_C"/>
    <property type="match status" value="2"/>
</dbReference>
<accession>A0A9W7CHQ5</accession>
<dbReference type="InterPro" id="IPR036156">
    <property type="entry name" value="Beta-gal/glucu_dom_sf"/>
</dbReference>
<name>A0A9W7CHQ5_9STRA</name>
<dbReference type="EMBL" id="BRXW01000079">
    <property type="protein sequence ID" value="GMI04874.1"/>
    <property type="molecule type" value="Genomic_DNA"/>
</dbReference>
<dbReference type="Pfam" id="PF18565">
    <property type="entry name" value="Glyco_hydro2_C5"/>
    <property type="match status" value="1"/>
</dbReference>
<feature type="domain" description="DUF4982" evidence="6">
    <location>
        <begin position="713"/>
        <end position="765"/>
    </location>
</feature>
<dbReference type="Pfam" id="PF00703">
    <property type="entry name" value="Glyco_hydro_2"/>
    <property type="match status" value="1"/>
</dbReference>
<feature type="domain" description="Glycoside hydrolase family 2 immunoglobulin-like beta-sandwich" evidence="4">
    <location>
        <begin position="303"/>
        <end position="404"/>
    </location>
</feature>
<feature type="domain" description="Glycoside hydrolase family 2" evidence="7">
    <location>
        <begin position="800"/>
        <end position="897"/>
    </location>
</feature>
<evidence type="ECO:0000256" key="3">
    <source>
        <dbReference type="ARBA" id="ARBA00023295"/>
    </source>
</evidence>
<dbReference type="InterPro" id="IPR008979">
    <property type="entry name" value="Galactose-bd-like_sf"/>
</dbReference>
<dbReference type="Pfam" id="PF16355">
    <property type="entry name" value="DUF4982"/>
    <property type="match status" value="1"/>
</dbReference>
<dbReference type="InterPro" id="IPR013783">
    <property type="entry name" value="Ig-like_fold"/>
</dbReference>
<evidence type="ECO:0000313" key="9">
    <source>
        <dbReference type="EMBL" id="GMI04874.1"/>
    </source>
</evidence>
<dbReference type="InterPro" id="IPR051913">
    <property type="entry name" value="GH2_Domain-Containing"/>
</dbReference>